<feature type="transmembrane region" description="Helical" evidence="14">
    <location>
        <begin position="288"/>
        <end position="312"/>
    </location>
</feature>
<dbReference type="GeneID" id="16071879"/>
<dbReference type="STRING" id="946362.F2UH04"/>
<dbReference type="InParanoid" id="F2UH04"/>
<dbReference type="PANTHER" id="PTHR44227:SF3">
    <property type="entry name" value="PROTEIN O-MANNOSYL-TRANSFERASE TMTC4"/>
    <property type="match status" value="1"/>
</dbReference>
<evidence type="ECO:0000313" key="17">
    <source>
        <dbReference type="Proteomes" id="UP000007799"/>
    </source>
</evidence>
<dbReference type="SMART" id="SM00028">
    <property type="entry name" value="TPR"/>
    <property type="match status" value="3"/>
</dbReference>
<evidence type="ECO:0000256" key="2">
    <source>
        <dbReference type="ARBA" id="ARBA00004240"/>
    </source>
</evidence>
<dbReference type="EMBL" id="GL832974">
    <property type="protein sequence ID" value="EGD76403.1"/>
    <property type="molecule type" value="Genomic_DNA"/>
</dbReference>
<feature type="domain" description="DUF1736" evidence="15">
    <location>
        <begin position="325"/>
        <end position="391"/>
    </location>
</feature>
<sequence length="659" mass="72542">MGGSGSGAGAGAKHAGGSTAKKHARGKAHDGKHHQQTQLKLWHAMALVAAAAILVYLNSLHGEFVFDDMPAIVDNADVDPSKTPLSSLFKNNFWGQEMGAAWSQHYSYRPLTTITFRWNVAVFGFDTFWFHVVNTALHALASALVTCVAAQLCKGFASWVPLVCGLVFAVHPVHTEAVANIVCRAELLACVFWCLAFLVYAKGMSIARTQAAPVVRQLTFFLALGATTALTVTAVLCKEQGFTVLPVVMVYDLLYHGDLDLVVLRWFRRPQQQQQQQAKKHKSTNTTSSSSLSASMFRVAVAAGAMAVVYGWRVSLNSGDEVKVDEKTNPANHIDDWLLRALTKNYYVFLHAWLLLFPAELCCDWSSFGIPNITAVSDPRNVQTAAMYTTLVLGVVYAAFNERLPRRLRRVVLMAVAIAAIAFIPASGLLLEVGFVVAERVLYTPCLGACLLFAAVTAHALNAYTTGHDDDDDDHRTATATAASSTTNDIFTRRAVFAGVAAVLLLMSARTWLRNYDWQNVLTLYETGLQVLPMNAKLNHNFAHSTPDPDKKEYHYRAAIHIYPPYASAYINLGVHLAQTSRLAEAVDVWKQGLQQWNKRPIVGSDPVVLNLNIGTGLKNLGRYEEAKGYLRACLRYDANKELCSRRLQEVEAALRRNK</sequence>
<dbReference type="FunCoup" id="F2UH04">
    <property type="interactions" value="866"/>
</dbReference>
<keyword evidence="11 14" id="KW-1133">Transmembrane helix</keyword>
<evidence type="ECO:0000256" key="1">
    <source>
        <dbReference type="ARBA" id="ARBA00004141"/>
    </source>
</evidence>
<dbReference type="KEGG" id="sre:PTSG_07522"/>
<dbReference type="RefSeq" id="XP_004991318.1">
    <property type="nucleotide sequence ID" value="XM_004991261.1"/>
</dbReference>
<dbReference type="InterPro" id="IPR052346">
    <property type="entry name" value="O-mannosyl-transferase_TMTC"/>
</dbReference>
<keyword evidence="17" id="KW-1185">Reference proteome</keyword>
<evidence type="ECO:0000256" key="7">
    <source>
        <dbReference type="ARBA" id="ARBA00022692"/>
    </source>
</evidence>
<evidence type="ECO:0000256" key="8">
    <source>
        <dbReference type="ARBA" id="ARBA00022737"/>
    </source>
</evidence>
<dbReference type="OMA" id="VANIVCR"/>
<keyword evidence="12 14" id="KW-0472">Membrane</keyword>
<feature type="transmembrane region" description="Helical" evidence="14">
    <location>
        <begin position="442"/>
        <end position="461"/>
    </location>
</feature>
<organism evidence="17">
    <name type="scientific">Salpingoeca rosetta (strain ATCC 50818 / BSB-021)</name>
    <dbReference type="NCBI Taxonomy" id="946362"/>
    <lineage>
        <taxon>Eukaryota</taxon>
        <taxon>Choanoflagellata</taxon>
        <taxon>Craspedida</taxon>
        <taxon>Salpingoecidae</taxon>
        <taxon>Salpingoeca</taxon>
    </lineage>
</organism>
<dbReference type="GO" id="GO:0030968">
    <property type="term" value="P:endoplasmic reticulum unfolded protein response"/>
    <property type="evidence" value="ECO:0007669"/>
    <property type="project" value="TreeGrafter"/>
</dbReference>
<gene>
    <name evidence="16" type="ORF">PTSG_07522</name>
</gene>
<comment type="similarity">
    <text evidence="4">Belongs to the TMTC family.</text>
</comment>
<dbReference type="AlphaFoldDB" id="F2UH04"/>
<dbReference type="PANTHER" id="PTHR44227">
    <property type="match status" value="1"/>
</dbReference>
<name>F2UH04_SALR5</name>
<dbReference type="eggNOG" id="KOG1124">
    <property type="taxonomic scope" value="Eukaryota"/>
</dbReference>
<feature type="transmembrane region" description="Helical" evidence="14">
    <location>
        <begin position="128"/>
        <end position="149"/>
    </location>
</feature>
<dbReference type="GO" id="GO:0004169">
    <property type="term" value="F:dolichyl-phosphate-mannose-protein mannosyltransferase activity"/>
    <property type="evidence" value="ECO:0007669"/>
    <property type="project" value="UniProtKB-EC"/>
</dbReference>
<evidence type="ECO:0000256" key="10">
    <source>
        <dbReference type="ARBA" id="ARBA00022824"/>
    </source>
</evidence>
<feature type="transmembrane region" description="Helical" evidence="14">
    <location>
        <begin position="156"/>
        <end position="173"/>
    </location>
</feature>
<feature type="compositionally biased region" description="Gly residues" evidence="13">
    <location>
        <begin position="1"/>
        <end position="10"/>
    </location>
</feature>
<evidence type="ECO:0000256" key="9">
    <source>
        <dbReference type="ARBA" id="ARBA00022803"/>
    </source>
</evidence>
<dbReference type="GO" id="GO:0005783">
    <property type="term" value="C:endoplasmic reticulum"/>
    <property type="evidence" value="ECO:0007669"/>
    <property type="project" value="UniProtKB-SubCell"/>
</dbReference>
<keyword evidence="9" id="KW-0802">TPR repeat</keyword>
<dbReference type="OrthoDB" id="66906at2759"/>
<evidence type="ECO:0000256" key="12">
    <source>
        <dbReference type="ARBA" id="ARBA00023136"/>
    </source>
</evidence>
<accession>F2UH04</accession>
<evidence type="ECO:0000256" key="13">
    <source>
        <dbReference type="SAM" id="MobiDB-lite"/>
    </source>
</evidence>
<feature type="transmembrane region" description="Helical" evidence="14">
    <location>
        <begin position="213"/>
        <end position="236"/>
    </location>
</feature>
<feature type="transmembrane region" description="Helical" evidence="14">
    <location>
        <begin position="412"/>
        <end position="436"/>
    </location>
</feature>
<dbReference type="SUPFAM" id="SSF48452">
    <property type="entry name" value="TPR-like"/>
    <property type="match status" value="1"/>
</dbReference>
<feature type="compositionally biased region" description="Basic residues" evidence="13">
    <location>
        <begin position="20"/>
        <end position="33"/>
    </location>
</feature>
<reference evidence="16" key="1">
    <citation type="submission" date="2009-08" db="EMBL/GenBank/DDBJ databases">
        <title>Annotation of Salpingoeca rosetta.</title>
        <authorList>
            <consortium name="The Broad Institute Genome Sequencing Platform"/>
            <person name="Russ C."/>
            <person name="Cuomo C."/>
            <person name="Burger G."/>
            <person name="Gray M.W."/>
            <person name="Holland P.W.H."/>
            <person name="King N."/>
            <person name="Lang F.B.F."/>
            <person name="Roger A.J."/>
            <person name="Ruiz-Trillo I."/>
            <person name="Young S.K."/>
            <person name="Zeng Q."/>
            <person name="Gargeya S."/>
            <person name="Alvarado L."/>
            <person name="Berlin A."/>
            <person name="Chapman S.B."/>
            <person name="Chen Z."/>
            <person name="Freedman E."/>
            <person name="Gellesch M."/>
            <person name="Goldberg J."/>
            <person name="Griggs A."/>
            <person name="Gujja S."/>
            <person name="Heilman E."/>
            <person name="Heiman D."/>
            <person name="Howarth C."/>
            <person name="Mehta T."/>
            <person name="Neiman D."/>
            <person name="Pearson M."/>
            <person name="Roberts A."/>
            <person name="Saif S."/>
            <person name="Shea T."/>
            <person name="Shenoy N."/>
            <person name="Sisk P."/>
            <person name="Stolte C."/>
            <person name="Sykes S."/>
            <person name="White J."/>
            <person name="Yandava C."/>
            <person name="Haas B."/>
            <person name="Nusbaum C."/>
            <person name="Birren B."/>
        </authorList>
    </citation>
    <scope>NUCLEOTIDE SEQUENCE [LARGE SCALE GENOMIC DNA]</scope>
    <source>
        <strain evidence="16">ATCC 50818</strain>
    </source>
</reference>
<feature type="transmembrane region" description="Helical" evidence="14">
    <location>
        <begin position="179"/>
        <end position="201"/>
    </location>
</feature>
<comment type="subcellular location">
    <subcellularLocation>
        <location evidence="2">Endoplasmic reticulum</location>
    </subcellularLocation>
    <subcellularLocation>
        <location evidence="1">Membrane</location>
        <topology evidence="1">Multi-pass membrane protein</topology>
    </subcellularLocation>
</comment>
<dbReference type="GO" id="GO:0016020">
    <property type="term" value="C:membrane"/>
    <property type="evidence" value="ECO:0007669"/>
    <property type="project" value="UniProtKB-SubCell"/>
</dbReference>
<protein>
    <recommendedName>
        <fullName evidence="5">dolichyl-phosphate-mannose--protein mannosyltransferase</fullName>
        <ecNumber evidence="5">2.4.1.109</ecNumber>
    </recommendedName>
</protein>
<evidence type="ECO:0000256" key="14">
    <source>
        <dbReference type="SAM" id="Phobius"/>
    </source>
</evidence>
<dbReference type="InterPro" id="IPR019734">
    <property type="entry name" value="TPR_rpt"/>
</dbReference>
<dbReference type="Gene3D" id="1.25.40.10">
    <property type="entry name" value="Tetratricopeptide repeat domain"/>
    <property type="match status" value="1"/>
</dbReference>
<feature type="transmembrane region" description="Helical" evidence="14">
    <location>
        <begin position="41"/>
        <end position="59"/>
    </location>
</feature>
<dbReference type="InterPro" id="IPR013618">
    <property type="entry name" value="TMTC_DUF1736"/>
</dbReference>
<evidence type="ECO:0000256" key="3">
    <source>
        <dbReference type="ARBA" id="ARBA00004922"/>
    </source>
</evidence>
<evidence type="ECO:0000313" key="16">
    <source>
        <dbReference type="EMBL" id="EGD76403.1"/>
    </source>
</evidence>
<dbReference type="Proteomes" id="UP000007799">
    <property type="component" value="Unassembled WGS sequence"/>
</dbReference>
<dbReference type="InterPro" id="IPR011990">
    <property type="entry name" value="TPR-like_helical_dom_sf"/>
</dbReference>
<feature type="transmembrane region" description="Helical" evidence="14">
    <location>
        <begin position="382"/>
        <end position="400"/>
    </location>
</feature>
<comment type="pathway">
    <text evidence="3">Protein modification; protein glycosylation.</text>
</comment>
<keyword evidence="10" id="KW-0256">Endoplasmic reticulum</keyword>
<evidence type="ECO:0000256" key="11">
    <source>
        <dbReference type="ARBA" id="ARBA00022989"/>
    </source>
</evidence>
<keyword evidence="8" id="KW-0677">Repeat</keyword>
<evidence type="ECO:0000256" key="4">
    <source>
        <dbReference type="ARBA" id="ARBA00007882"/>
    </source>
</evidence>
<dbReference type="UniPathway" id="UPA00378"/>
<proteinExistence type="inferred from homology"/>
<evidence type="ECO:0000259" key="15">
    <source>
        <dbReference type="Pfam" id="PF08409"/>
    </source>
</evidence>
<keyword evidence="7 14" id="KW-0812">Transmembrane</keyword>
<dbReference type="Pfam" id="PF08409">
    <property type="entry name" value="TMTC_DUF1736"/>
    <property type="match status" value="1"/>
</dbReference>
<evidence type="ECO:0000256" key="5">
    <source>
        <dbReference type="ARBA" id="ARBA00012839"/>
    </source>
</evidence>
<feature type="region of interest" description="Disordered" evidence="13">
    <location>
        <begin position="1"/>
        <end position="33"/>
    </location>
</feature>
<keyword evidence="6" id="KW-0808">Transferase</keyword>
<feature type="transmembrane region" description="Helical" evidence="14">
    <location>
        <begin position="495"/>
        <end position="513"/>
    </location>
</feature>
<dbReference type="EC" id="2.4.1.109" evidence="5"/>
<evidence type="ECO:0000256" key="6">
    <source>
        <dbReference type="ARBA" id="ARBA00022679"/>
    </source>
</evidence>